<dbReference type="Proteomes" id="UP000738325">
    <property type="component" value="Unassembled WGS sequence"/>
</dbReference>
<evidence type="ECO:0000313" key="2">
    <source>
        <dbReference type="EMBL" id="KAG0317517.1"/>
    </source>
</evidence>
<name>A0A9P6USM7_9FUNG</name>
<dbReference type="AlphaFoldDB" id="A0A9P6USM7"/>
<feature type="region of interest" description="Disordered" evidence="1">
    <location>
        <begin position="68"/>
        <end position="155"/>
    </location>
</feature>
<feature type="compositionally biased region" description="Low complexity" evidence="1">
    <location>
        <begin position="106"/>
        <end position="115"/>
    </location>
</feature>
<dbReference type="EMBL" id="JAAAIP010000419">
    <property type="protein sequence ID" value="KAG0317517.1"/>
    <property type="molecule type" value="Genomic_DNA"/>
</dbReference>
<protein>
    <submittedName>
        <fullName evidence="2">Uncharacterized protein</fullName>
    </submittedName>
</protein>
<feature type="compositionally biased region" description="Basic and acidic residues" evidence="1">
    <location>
        <begin position="134"/>
        <end position="150"/>
    </location>
</feature>
<accession>A0A9P6USM7</accession>
<gene>
    <name evidence="2" type="ORF">BGZ99_006235</name>
</gene>
<reference evidence="2" key="1">
    <citation type="journal article" date="2020" name="Fungal Divers.">
        <title>Resolving the Mortierellaceae phylogeny through synthesis of multi-gene phylogenetics and phylogenomics.</title>
        <authorList>
            <person name="Vandepol N."/>
            <person name="Liber J."/>
            <person name="Desiro A."/>
            <person name="Na H."/>
            <person name="Kennedy M."/>
            <person name="Barry K."/>
            <person name="Grigoriev I.V."/>
            <person name="Miller A.N."/>
            <person name="O'Donnell K."/>
            <person name="Stajich J.E."/>
            <person name="Bonito G."/>
        </authorList>
    </citation>
    <scope>NUCLEOTIDE SEQUENCE</scope>
    <source>
        <strain evidence="2">REB-010B</strain>
    </source>
</reference>
<proteinExistence type="predicted"/>
<keyword evidence="3" id="KW-1185">Reference proteome</keyword>
<evidence type="ECO:0000313" key="3">
    <source>
        <dbReference type="Proteomes" id="UP000738325"/>
    </source>
</evidence>
<sequence length="212" mass="24223">MVTEQLAIADTHMMEYTPSMATNPRAKASTLAAPELQDHLMMQYTMTIAKSDPHAIPADQLFEKLSQLQHQPHNHHHNSSSHQQQQSHSLHRSPHVDHNQHHQYGSSSSTASARSHQGQNHSRSRSRSRSRPAALDDHLSIDTHLRERSRSRSPQAAIRDILKSMDHHQGMDDELELARRHQQNHFVNMDLLQDQNHNLKQAHGNANLRHSS</sequence>
<organism evidence="2 3">
    <name type="scientific">Dissophora globulifera</name>
    <dbReference type="NCBI Taxonomy" id="979702"/>
    <lineage>
        <taxon>Eukaryota</taxon>
        <taxon>Fungi</taxon>
        <taxon>Fungi incertae sedis</taxon>
        <taxon>Mucoromycota</taxon>
        <taxon>Mortierellomycotina</taxon>
        <taxon>Mortierellomycetes</taxon>
        <taxon>Mortierellales</taxon>
        <taxon>Mortierellaceae</taxon>
        <taxon>Dissophora</taxon>
    </lineage>
</organism>
<comment type="caution">
    <text evidence="2">The sequence shown here is derived from an EMBL/GenBank/DDBJ whole genome shotgun (WGS) entry which is preliminary data.</text>
</comment>
<evidence type="ECO:0000256" key="1">
    <source>
        <dbReference type="SAM" id="MobiDB-lite"/>
    </source>
</evidence>